<dbReference type="InterPro" id="IPR002514">
    <property type="entry name" value="Transposase_8"/>
</dbReference>
<accession>A0ABX9DEM1</accession>
<evidence type="ECO:0000256" key="1">
    <source>
        <dbReference type="SAM" id="MobiDB-lite"/>
    </source>
</evidence>
<evidence type="ECO:0000313" key="3">
    <source>
        <dbReference type="Proteomes" id="UP000248659"/>
    </source>
</evidence>
<proteinExistence type="predicted"/>
<keyword evidence="3" id="KW-1185">Reference proteome</keyword>
<protein>
    <recommendedName>
        <fullName evidence="4">Transposase</fullName>
    </recommendedName>
</protein>
<dbReference type="EMBL" id="MUAV01000015">
    <property type="protein sequence ID" value="RAP40797.1"/>
    <property type="molecule type" value="Genomic_DNA"/>
</dbReference>
<organism evidence="2 3">
    <name type="scientific">Rhodovulum viride</name>
    <dbReference type="NCBI Taxonomy" id="1231134"/>
    <lineage>
        <taxon>Bacteria</taxon>
        <taxon>Pseudomonadati</taxon>
        <taxon>Pseudomonadota</taxon>
        <taxon>Alphaproteobacteria</taxon>
        <taxon>Rhodobacterales</taxon>
        <taxon>Paracoccaceae</taxon>
        <taxon>Rhodovulum</taxon>
    </lineage>
</organism>
<comment type="caution">
    <text evidence="2">The sequence shown here is derived from an EMBL/GenBank/DDBJ whole genome shotgun (WGS) entry which is preliminary data.</text>
</comment>
<sequence>MRRARRARPRGAGQASGKRSGEPFPALYGISDGTFCNWTARFGGMTVSEAKRLKTLDNENAKLMTPLAAQMLSQAAMKEPVSKKSRRLP</sequence>
<dbReference type="Proteomes" id="UP000248659">
    <property type="component" value="Unassembled WGS sequence"/>
</dbReference>
<evidence type="ECO:0008006" key="4">
    <source>
        <dbReference type="Google" id="ProtNLM"/>
    </source>
</evidence>
<gene>
    <name evidence="2" type="ORF">BYZ73_13605</name>
</gene>
<reference evidence="2 3" key="1">
    <citation type="submission" date="2017-01" db="EMBL/GenBank/DDBJ databases">
        <title>Genome sequence of Rhodovulum viride JA756.</title>
        <authorList>
            <person name="Lakshmi K.V."/>
            <person name="Tushar L.D."/>
            <person name="Sasikala C."/>
            <person name="Venkataramana C."/>
        </authorList>
    </citation>
    <scope>NUCLEOTIDE SEQUENCE [LARGE SCALE GENOMIC DNA]</scope>
    <source>
        <strain evidence="2 3">JA756</strain>
    </source>
</reference>
<feature type="region of interest" description="Disordered" evidence="1">
    <location>
        <begin position="1"/>
        <end position="25"/>
    </location>
</feature>
<evidence type="ECO:0000313" key="2">
    <source>
        <dbReference type="EMBL" id="RAP40797.1"/>
    </source>
</evidence>
<name>A0ABX9DEM1_9RHOB</name>
<dbReference type="Pfam" id="PF01527">
    <property type="entry name" value="HTH_Tnp_1"/>
    <property type="match status" value="1"/>
</dbReference>